<evidence type="ECO:0000313" key="3">
    <source>
        <dbReference type="Proteomes" id="UP001162162"/>
    </source>
</evidence>
<evidence type="ECO:0000256" key="1">
    <source>
        <dbReference type="SAM" id="SignalP"/>
    </source>
</evidence>
<evidence type="ECO:0000313" key="2">
    <source>
        <dbReference type="EMBL" id="KAJ8960651.1"/>
    </source>
</evidence>
<feature type="signal peptide" evidence="1">
    <location>
        <begin position="1"/>
        <end position="20"/>
    </location>
</feature>
<dbReference type="InterPro" id="IPR010562">
    <property type="entry name" value="Haemolymph_juvenile_hormone-bd"/>
</dbReference>
<dbReference type="Gene3D" id="3.15.10.30">
    <property type="entry name" value="Haemolymph juvenile hormone binding protein"/>
    <property type="match status" value="1"/>
</dbReference>
<proteinExistence type="predicted"/>
<keyword evidence="3" id="KW-1185">Reference proteome</keyword>
<dbReference type="EMBL" id="JAPWTK010000008">
    <property type="protein sequence ID" value="KAJ8960651.1"/>
    <property type="molecule type" value="Genomic_DNA"/>
</dbReference>
<sequence length="259" mass="29800">MNWYYYVLLSLPLCIFEVNGDVIACISLNKSNNAEEEYESLLKTLKQNLTIVLEADNSTKYIDHLDINVQHPAISMEGQLNNVYVSNLDDFRLKYFQHLDIINNQMELFNLTFHNISIVGEYDLTGNIGDLFDIFGEGTFWMNLHNFSVHAISQFPSINSSHVCITMDITPNLQSTKGWFNDFMNDEELEDIINKGIFTMLPEIIDVIWAENKNAEDEIMQKVVYSDYIHKYLHIRVPAECTLDTVTGDGYNDGDNSII</sequence>
<dbReference type="AlphaFoldDB" id="A0AAV8ZAV4"/>
<protein>
    <submittedName>
        <fullName evidence="2">Uncharacterized protein</fullName>
    </submittedName>
</protein>
<gene>
    <name evidence="2" type="ORF">NQ318_013943</name>
</gene>
<organism evidence="2 3">
    <name type="scientific">Aromia moschata</name>
    <dbReference type="NCBI Taxonomy" id="1265417"/>
    <lineage>
        <taxon>Eukaryota</taxon>
        <taxon>Metazoa</taxon>
        <taxon>Ecdysozoa</taxon>
        <taxon>Arthropoda</taxon>
        <taxon>Hexapoda</taxon>
        <taxon>Insecta</taxon>
        <taxon>Pterygota</taxon>
        <taxon>Neoptera</taxon>
        <taxon>Endopterygota</taxon>
        <taxon>Coleoptera</taxon>
        <taxon>Polyphaga</taxon>
        <taxon>Cucujiformia</taxon>
        <taxon>Chrysomeloidea</taxon>
        <taxon>Cerambycidae</taxon>
        <taxon>Cerambycinae</taxon>
        <taxon>Callichromatini</taxon>
        <taxon>Aromia</taxon>
    </lineage>
</organism>
<dbReference type="PANTHER" id="PTHR11008:SF9">
    <property type="entry name" value="PROTEIN TAKEOUT-LIKE PROTEIN"/>
    <property type="match status" value="1"/>
</dbReference>
<comment type="caution">
    <text evidence="2">The sequence shown here is derived from an EMBL/GenBank/DDBJ whole genome shotgun (WGS) entry which is preliminary data.</text>
</comment>
<dbReference type="PANTHER" id="PTHR11008">
    <property type="entry name" value="PROTEIN TAKEOUT-LIKE PROTEIN"/>
    <property type="match status" value="1"/>
</dbReference>
<dbReference type="Proteomes" id="UP001162162">
    <property type="component" value="Unassembled WGS sequence"/>
</dbReference>
<dbReference type="Pfam" id="PF06585">
    <property type="entry name" value="JHBP"/>
    <property type="match status" value="1"/>
</dbReference>
<dbReference type="InterPro" id="IPR038606">
    <property type="entry name" value="To_sf"/>
</dbReference>
<reference evidence="2" key="1">
    <citation type="journal article" date="2023" name="Insect Mol. Biol.">
        <title>Genome sequencing provides insights into the evolution of gene families encoding plant cell wall-degrading enzymes in longhorned beetles.</title>
        <authorList>
            <person name="Shin N.R."/>
            <person name="Okamura Y."/>
            <person name="Kirsch R."/>
            <person name="Pauchet Y."/>
        </authorList>
    </citation>
    <scope>NUCLEOTIDE SEQUENCE</scope>
    <source>
        <strain evidence="2">AMC_N1</strain>
    </source>
</reference>
<name>A0AAV8ZAV4_9CUCU</name>
<feature type="chain" id="PRO_5044023958" evidence="1">
    <location>
        <begin position="21"/>
        <end position="259"/>
    </location>
</feature>
<keyword evidence="1" id="KW-0732">Signal</keyword>
<accession>A0AAV8ZAV4</accession>